<dbReference type="NCBIfam" id="NF008805">
    <property type="entry name" value="PRK11824.1"/>
    <property type="match status" value="1"/>
</dbReference>
<dbReference type="Gene3D" id="3.30.230.70">
    <property type="entry name" value="GHMP Kinase, N-terminal domain"/>
    <property type="match status" value="2"/>
</dbReference>
<dbReference type="OrthoDB" id="437922at2759"/>
<dbReference type="HAMAP" id="MF_01595">
    <property type="entry name" value="PNPase"/>
    <property type="match status" value="1"/>
</dbReference>
<dbReference type="PANTHER" id="PTHR11252:SF0">
    <property type="entry name" value="POLYRIBONUCLEOTIDE NUCLEOTIDYLTRANSFERASE 1, MITOCHONDRIAL"/>
    <property type="match status" value="1"/>
</dbReference>
<dbReference type="InterPro" id="IPR012340">
    <property type="entry name" value="NA-bd_OB-fold"/>
</dbReference>
<dbReference type="InterPro" id="IPR020568">
    <property type="entry name" value="Ribosomal_Su5_D2-typ_SF"/>
</dbReference>
<evidence type="ECO:0000256" key="6">
    <source>
        <dbReference type="ARBA" id="ARBA00022640"/>
    </source>
</evidence>
<reference evidence="20 21" key="1">
    <citation type="submission" date="2013-09" db="EMBL/GenBank/DDBJ databases">
        <title>Corchorus capsularis genome sequencing.</title>
        <authorList>
            <person name="Alam M."/>
            <person name="Haque M.S."/>
            <person name="Islam M.S."/>
            <person name="Emdad E.M."/>
            <person name="Islam M.M."/>
            <person name="Ahmed B."/>
            <person name="Halim A."/>
            <person name="Hossen Q.M.M."/>
            <person name="Hossain M.Z."/>
            <person name="Ahmed R."/>
            <person name="Khan M.M."/>
            <person name="Islam R."/>
            <person name="Rashid M.M."/>
            <person name="Khan S.A."/>
            <person name="Rahman M.S."/>
            <person name="Alam M."/>
        </authorList>
    </citation>
    <scope>NUCLEOTIDE SEQUENCE [LARGE SCALE GENOMIC DNA]</scope>
    <source>
        <strain evidence="21">cv. CVL-1</strain>
        <tissue evidence="20">Whole seedling</tissue>
    </source>
</reference>
<evidence type="ECO:0000256" key="8">
    <source>
        <dbReference type="ARBA" id="ARBA00022679"/>
    </source>
</evidence>
<evidence type="ECO:0000256" key="10">
    <source>
        <dbReference type="ARBA" id="ARBA00022695"/>
    </source>
</evidence>
<comment type="caution">
    <text evidence="20">The sequence shown here is derived from an EMBL/GenBank/DDBJ whole genome shotgun (WGS) entry which is preliminary data.</text>
</comment>
<name>A0A1R3HBZ1_COCAP</name>
<dbReference type="FunFam" id="3.30.1370.10:FF:000001">
    <property type="entry name" value="Polyribonucleotide nucleotidyltransferase"/>
    <property type="match status" value="1"/>
</dbReference>
<proteinExistence type="inferred from homology"/>
<dbReference type="GO" id="GO:0009570">
    <property type="term" value="C:chloroplast stroma"/>
    <property type="evidence" value="ECO:0007669"/>
    <property type="project" value="TreeGrafter"/>
</dbReference>
<dbReference type="FunFam" id="3.30.230.70:FF:000013">
    <property type="entry name" value="Polyribonucleotide nucleotidyltransferase"/>
    <property type="match status" value="1"/>
</dbReference>
<dbReference type="EMBL" id="AWWV01012341">
    <property type="protein sequence ID" value="OMO67860.1"/>
    <property type="molecule type" value="Genomic_DNA"/>
</dbReference>
<evidence type="ECO:0000256" key="15">
    <source>
        <dbReference type="ARBA" id="ARBA00022946"/>
    </source>
</evidence>
<keyword evidence="7" id="KW-0507">mRNA processing</keyword>
<evidence type="ECO:0000256" key="13">
    <source>
        <dbReference type="ARBA" id="ARBA00022839"/>
    </source>
</evidence>
<evidence type="ECO:0000256" key="2">
    <source>
        <dbReference type="ARBA" id="ARBA00007404"/>
    </source>
</evidence>
<dbReference type="GO" id="GO:0004654">
    <property type="term" value="F:polyribonucleotide nucleotidyltransferase activity"/>
    <property type="evidence" value="ECO:0007669"/>
    <property type="project" value="UniProtKB-EC"/>
</dbReference>
<evidence type="ECO:0000313" key="21">
    <source>
        <dbReference type="Proteomes" id="UP000188268"/>
    </source>
</evidence>
<comment type="similarity">
    <text evidence="2">Belongs to the polyribonucleotide nucleotidyltransferase family.</text>
</comment>
<feature type="region of interest" description="Disordered" evidence="18">
    <location>
        <begin position="834"/>
        <end position="941"/>
    </location>
</feature>
<evidence type="ECO:0000256" key="1">
    <source>
        <dbReference type="ARBA" id="ARBA00004229"/>
    </source>
</evidence>
<dbReference type="Pfam" id="PF03725">
    <property type="entry name" value="RNase_PH_C"/>
    <property type="match status" value="1"/>
</dbReference>
<evidence type="ECO:0000256" key="4">
    <source>
        <dbReference type="ARBA" id="ARBA00022528"/>
    </source>
</evidence>
<sequence length="941" mass="101988">MLANLSGVRSTPCYYHSSHFKFSNRCKPFISASCPRLLSSKKSSKFCSLSLLLNGTGGNRFAVRALLEPEVSESVASATVDGDGGSSLLQPVSVKIPFGDREILVETGHIGRQASGSVMATDGETIVYTSLCLSDVASEPSDFFPLSVNYQERFSAAGRTSGGFFKREGRTKDHEVLICRLIDRPLRPTMPKGFYHETQLLSWVLSYDGLHSPDALAVTAAGIAVALSELPNSKAIAGVRVGLLGEKFVVNPTTEEMENSTLDLFLAGTDSAILMIEGYCEFLPEEKLLEAVQVGQDAVRAICTSIDALVEKCGKPKMFDAIKLPPPELYRRVEKIAGAELHEVLQIRSKIPRRKAISLLEEKVINKLTEKGYISTQDASGTTETIQDLLEDEDEDEEIVVDGEVDEGDVHIKPKSRKRTPFFTEVDVKLVFKEVSSKILRRRIVEGGKRSDGRSPEGIRPITSRCGLLPRAHGSALFTRGETQSLAVVTLGDRQMAQRVDNLANLEEFKRFYLQYSFPPSSVGEVGRMGAPSRREIGHGTLAERALEPILPTEDKFPYTIRVESTITESNGSSSMASVCGGCLALQDAGVPLKCSIAGIAMGLVLDTNEFGGDGTPLILSDITGAEDASGDMDFKVAGNEDGITAFQMDIKVVGITLPVMKEALLQARDGRRRILAEMLKCSPPPAKRLSQYAPIIHVMKVAPEKVNAIIGSGGKKVKSIIEETGVYSIDTQDDGIVKITAKDFSSLEKSKSIISNLTMVPTVGDIYRDCEIKSIVPFGVFVEIAPGREGLCHISELTSDWLAKAEDAFKVGDRVDVKLIEVNGKGQLRLSRRALLPVPETKPEEPSSKQLTDEPAKDIADSSEASEESTTKKNVNVPKEDGLAEEKLEQPKSKSSATKLASSSRSNSAEDALLPRKKVVKRTRKTSSKAVSGVSGKDGE</sequence>
<dbReference type="NCBIfam" id="TIGR03591">
    <property type="entry name" value="polynuc_phos"/>
    <property type="match status" value="1"/>
</dbReference>
<feature type="compositionally biased region" description="Basic and acidic residues" evidence="18">
    <location>
        <begin position="879"/>
        <end position="893"/>
    </location>
</feature>
<dbReference type="InterPro" id="IPR001247">
    <property type="entry name" value="ExoRNase_PH_dom1"/>
</dbReference>
<keyword evidence="4" id="KW-0150">Chloroplast</keyword>
<dbReference type="SUPFAM" id="SSF50249">
    <property type="entry name" value="Nucleic acid-binding proteins"/>
    <property type="match status" value="1"/>
</dbReference>
<dbReference type="GO" id="GO:0006397">
    <property type="term" value="P:mRNA processing"/>
    <property type="evidence" value="ECO:0007669"/>
    <property type="project" value="UniProtKB-KW"/>
</dbReference>
<feature type="compositionally biased region" description="Low complexity" evidence="18">
    <location>
        <begin position="894"/>
        <end position="910"/>
    </location>
</feature>
<dbReference type="GO" id="GO:0000965">
    <property type="term" value="P:mitochondrial RNA 3'-end processing"/>
    <property type="evidence" value="ECO:0007669"/>
    <property type="project" value="TreeGrafter"/>
</dbReference>
<evidence type="ECO:0000256" key="11">
    <source>
        <dbReference type="ARBA" id="ARBA00022722"/>
    </source>
</evidence>
<dbReference type="Gramene" id="OMO67860">
    <property type="protein sequence ID" value="OMO67860"/>
    <property type="gene ID" value="CCACVL1_20261"/>
</dbReference>
<keyword evidence="6" id="KW-0934">Plastid</keyword>
<feature type="domain" description="S1 motif" evidence="19">
    <location>
        <begin position="765"/>
        <end position="834"/>
    </location>
</feature>
<evidence type="ECO:0000256" key="17">
    <source>
        <dbReference type="PROSITE-ProRule" id="PRU00117"/>
    </source>
</evidence>
<dbReference type="FunFam" id="2.40.50.140:FF:000158">
    <property type="entry name" value="Polyribonucleotide nucleotidyltransferase 1, chloroplastic"/>
    <property type="match status" value="1"/>
</dbReference>
<dbReference type="InterPro" id="IPR012162">
    <property type="entry name" value="PNPase"/>
</dbReference>
<dbReference type="InterPro" id="IPR036345">
    <property type="entry name" value="ExoRNase_PH_dom2_sf"/>
</dbReference>
<feature type="compositionally biased region" description="Basic and acidic residues" evidence="18">
    <location>
        <begin position="842"/>
        <end position="861"/>
    </location>
</feature>
<evidence type="ECO:0000256" key="3">
    <source>
        <dbReference type="ARBA" id="ARBA00012416"/>
    </source>
</evidence>
<dbReference type="Pfam" id="PF00575">
    <property type="entry name" value="S1"/>
    <property type="match status" value="1"/>
</dbReference>
<dbReference type="GO" id="GO:0005829">
    <property type="term" value="C:cytosol"/>
    <property type="evidence" value="ECO:0007669"/>
    <property type="project" value="TreeGrafter"/>
</dbReference>
<dbReference type="PROSITE" id="PS50126">
    <property type="entry name" value="S1"/>
    <property type="match status" value="1"/>
</dbReference>
<dbReference type="InterPro" id="IPR003029">
    <property type="entry name" value="S1_domain"/>
</dbReference>
<dbReference type="OMA" id="RFMFHYN"/>
<dbReference type="CDD" id="cd04472">
    <property type="entry name" value="S1_PNPase"/>
    <property type="match status" value="1"/>
</dbReference>
<dbReference type="GO" id="GO:0008033">
    <property type="term" value="P:tRNA processing"/>
    <property type="evidence" value="ECO:0007669"/>
    <property type="project" value="UniProtKB-KW"/>
</dbReference>
<dbReference type="Pfam" id="PF00013">
    <property type="entry name" value="KH_1"/>
    <property type="match status" value="1"/>
</dbReference>
<keyword evidence="10" id="KW-0548">Nucleotidyltransferase</keyword>
<dbReference type="CDD" id="cd02393">
    <property type="entry name" value="KH-I_PNPase"/>
    <property type="match status" value="1"/>
</dbReference>
<keyword evidence="13" id="KW-0269">Exonuclease</keyword>
<evidence type="ECO:0000313" key="20">
    <source>
        <dbReference type="EMBL" id="OMO67860.1"/>
    </source>
</evidence>
<keyword evidence="5" id="KW-0698">rRNA processing</keyword>
<evidence type="ECO:0000256" key="12">
    <source>
        <dbReference type="ARBA" id="ARBA00022801"/>
    </source>
</evidence>
<dbReference type="GO" id="GO:0000175">
    <property type="term" value="F:3'-5'-RNA exonuclease activity"/>
    <property type="evidence" value="ECO:0007669"/>
    <property type="project" value="TreeGrafter"/>
</dbReference>
<evidence type="ECO:0000256" key="18">
    <source>
        <dbReference type="SAM" id="MobiDB-lite"/>
    </source>
</evidence>
<dbReference type="SUPFAM" id="SSF54791">
    <property type="entry name" value="Eukaryotic type KH-domain (KH-domain type I)"/>
    <property type="match status" value="1"/>
</dbReference>
<comment type="subcellular location">
    <subcellularLocation>
        <location evidence="1">Plastid</location>
        <location evidence="1">Chloroplast</location>
    </subcellularLocation>
</comment>
<dbReference type="PANTHER" id="PTHR11252">
    <property type="entry name" value="POLYRIBONUCLEOTIDE NUCLEOTIDYLTRANSFERASE"/>
    <property type="match status" value="1"/>
</dbReference>
<gene>
    <name evidence="20" type="ORF">CCACVL1_20261</name>
</gene>
<dbReference type="PROSITE" id="PS50084">
    <property type="entry name" value="KH_TYPE_1"/>
    <property type="match status" value="1"/>
</dbReference>
<keyword evidence="21" id="KW-1185">Reference proteome</keyword>
<dbReference type="SUPFAM" id="SSF54211">
    <property type="entry name" value="Ribosomal protein S5 domain 2-like"/>
    <property type="match status" value="2"/>
</dbReference>
<evidence type="ECO:0000256" key="7">
    <source>
        <dbReference type="ARBA" id="ARBA00022664"/>
    </source>
</evidence>
<dbReference type="EC" id="2.7.7.8" evidence="3"/>
<dbReference type="GO" id="GO:0003723">
    <property type="term" value="F:RNA binding"/>
    <property type="evidence" value="ECO:0007669"/>
    <property type="project" value="UniProtKB-UniRule"/>
</dbReference>
<accession>A0A1R3HBZ1</accession>
<evidence type="ECO:0000256" key="14">
    <source>
        <dbReference type="ARBA" id="ARBA00022884"/>
    </source>
</evidence>
<keyword evidence="15" id="KW-0809">Transit peptide</keyword>
<dbReference type="Proteomes" id="UP000188268">
    <property type="component" value="Unassembled WGS sequence"/>
</dbReference>
<dbReference type="STRING" id="210143.A0A1R3HBZ1"/>
<dbReference type="GO" id="GO:0000958">
    <property type="term" value="P:mitochondrial mRNA catabolic process"/>
    <property type="evidence" value="ECO:0007669"/>
    <property type="project" value="TreeGrafter"/>
</dbReference>
<dbReference type="Pfam" id="PF01138">
    <property type="entry name" value="RNase_PH"/>
    <property type="match status" value="2"/>
</dbReference>
<dbReference type="InterPro" id="IPR015847">
    <property type="entry name" value="ExoRNase_PH_dom2"/>
</dbReference>
<protein>
    <recommendedName>
        <fullName evidence="3">polyribonucleotide nucleotidyltransferase</fullName>
        <ecNumber evidence="3">2.7.7.8</ecNumber>
    </recommendedName>
    <alternativeName>
        <fullName evidence="16">Polynucleotide phosphorylase 1</fullName>
    </alternativeName>
</protein>
<dbReference type="GO" id="GO:0006364">
    <property type="term" value="P:rRNA processing"/>
    <property type="evidence" value="ECO:0007669"/>
    <property type="project" value="UniProtKB-KW"/>
</dbReference>
<keyword evidence="11" id="KW-0540">Nuclease</keyword>
<dbReference type="InterPro" id="IPR027408">
    <property type="entry name" value="PNPase/RNase_PH_dom_sf"/>
</dbReference>
<dbReference type="SUPFAM" id="SSF55666">
    <property type="entry name" value="Ribonuclease PH domain 2-like"/>
    <property type="match status" value="2"/>
</dbReference>
<dbReference type="AlphaFoldDB" id="A0A1R3HBZ1"/>
<dbReference type="InterPro" id="IPR004088">
    <property type="entry name" value="KH_dom_type_1"/>
</dbReference>
<keyword evidence="8" id="KW-0808">Transferase</keyword>
<keyword evidence="12" id="KW-0378">Hydrolase</keyword>
<evidence type="ECO:0000256" key="9">
    <source>
        <dbReference type="ARBA" id="ARBA00022694"/>
    </source>
</evidence>
<dbReference type="FunFam" id="3.30.230.70:FF:000001">
    <property type="entry name" value="Polyribonucleotide nucleotidyltransferase"/>
    <property type="match status" value="1"/>
</dbReference>
<dbReference type="GO" id="GO:0005739">
    <property type="term" value="C:mitochondrion"/>
    <property type="evidence" value="ECO:0007669"/>
    <property type="project" value="TreeGrafter"/>
</dbReference>
<dbReference type="SMART" id="SM00316">
    <property type="entry name" value="S1"/>
    <property type="match status" value="1"/>
</dbReference>
<dbReference type="InterPro" id="IPR004087">
    <property type="entry name" value="KH_dom"/>
</dbReference>
<evidence type="ECO:0000256" key="16">
    <source>
        <dbReference type="ARBA" id="ARBA00031451"/>
    </source>
</evidence>
<dbReference type="InterPro" id="IPR036612">
    <property type="entry name" value="KH_dom_type_1_sf"/>
</dbReference>
<keyword evidence="14 17" id="KW-0694">RNA-binding</keyword>
<dbReference type="SMART" id="SM00322">
    <property type="entry name" value="KH"/>
    <property type="match status" value="1"/>
</dbReference>
<keyword evidence="9" id="KW-0819">tRNA processing</keyword>
<evidence type="ECO:0000256" key="5">
    <source>
        <dbReference type="ARBA" id="ARBA00022552"/>
    </source>
</evidence>
<dbReference type="Gene3D" id="2.40.50.140">
    <property type="entry name" value="Nucleic acid-binding proteins"/>
    <property type="match status" value="1"/>
</dbReference>
<dbReference type="Gene3D" id="3.30.1370.10">
    <property type="entry name" value="K Homology domain, type 1"/>
    <property type="match status" value="1"/>
</dbReference>
<feature type="compositionally biased region" description="Basic residues" evidence="18">
    <location>
        <begin position="916"/>
        <end position="928"/>
    </location>
</feature>
<dbReference type="CDD" id="cd11364">
    <property type="entry name" value="RNase_PH_PNPase_2"/>
    <property type="match status" value="1"/>
</dbReference>
<organism evidence="20 21">
    <name type="scientific">Corchorus capsularis</name>
    <name type="common">Jute</name>
    <dbReference type="NCBI Taxonomy" id="210143"/>
    <lineage>
        <taxon>Eukaryota</taxon>
        <taxon>Viridiplantae</taxon>
        <taxon>Streptophyta</taxon>
        <taxon>Embryophyta</taxon>
        <taxon>Tracheophyta</taxon>
        <taxon>Spermatophyta</taxon>
        <taxon>Magnoliopsida</taxon>
        <taxon>eudicotyledons</taxon>
        <taxon>Gunneridae</taxon>
        <taxon>Pentapetalae</taxon>
        <taxon>rosids</taxon>
        <taxon>malvids</taxon>
        <taxon>Malvales</taxon>
        <taxon>Malvaceae</taxon>
        <taxon>Grewioideae</taxon>
        <taxon>Apeibeae</taxon>
        <taxon>Corchorus</taxon>
    </lineage>
</organism>
<evidence type="ECO:0000259" key="19">
    <source>
        <dbReference type="PROSITE" id="PS50126"/>
    </source>
</evidence>